<evidence type="ECO:0000313" key="3">
    <source>
        <dbReference type="Proteomes" id="UP000773614"/>
    </source>
</evidence>
<reference evidence="2" key="1">
    <citation type="submission" date="2019-03" db="EMBL/GenBank/DDBJ databases">
        <title>Afifella sp. nov., isolated from activated sludge.</title>
        <authorList>
            <person name="Li Q."/>
            <person name="Liu Y."/>
        </authorList>
    </citation>
    <scope>NUCLEOTIDE SEQUENCE</scope>
    <source>
        <strain evidence="2">L72</strain>
    </source>
</reference>
<accession>A0A964WUL7</accession>
<dbReference type="AlphaFoldDB" id="A0A964WUL7"/>
<dbReference type="Proteomes" id="UP000773614">
    <property type="component" value="Unassembled WGS sequence"/>
</dbReference>
<name>A0A964WUL7_9HYPH</name>
<proteinExistence type="predicted"/>
<organism evidence="2 3">
    <name type="scientific">Propylenella binzhouense</name>
    <dbReference type="NCBI Taxonomy" id="2555902"/>
    <lineage>
        <taxon>Bacteria</taxon>
        <taxon>Pseudomonadati</taxon>
        <taxon>Pseudomonadota</taxon>
        <taxon>Alphaproteobacteria</taxon>
        <taxon>Hyphomicrobiales</taxon>
        <taxon>Propylenellaceae</taxon>
        <taxon>Propylenella</taxon>
    </lineage>
</organism>
<gene>
    <name evidence="2" type="ORF">E4O86_15955</name>
</gene>
<dbReference type="Pfam" id="PF12616">
    <property type="entry name" value="DUF3775"/>
    <property type="match status" value="1"/>
</dbReference>
<keyword evidence="3" id="KW-1185">Reference proteome</keyword>
<feature type="region of interest" description="Disordered" evidence="1">
    <location>
        <begin position="32"/>
        <end position="55"/>
    </location>
</feature>
<dbReference type="OrthoDB" id="5641374at2"/>
<dbReference type="EMBL" id="SPKJ01000063">
    <property type="protein sequence ID" value="MYZ49206.1"/>
    <property type="molecule type" value="Genomic_DNA"/>
</dbReference>
<evidence type="ECO:0000256" key="1">
    <source>
        <dbReference type="SAM" id="MobiDB-lite"/>
    </source>
</evidence>
<evidence type="ECO:0000313" key="2">
    <source>
        <dbReference type="EMBL" id="MYZ49206.1"/>
    </source>
</evidence>
<dbReference type="RefSeq" id="WP_161141546.1">
    <property type="nucleotide sequence ID" value="NZ_SPKJ01000063.1"/>
</dbReference>
<sequence length="140" mass="15492">MLREAPPPVELNISPDKVCYIVEKAREFDVKVEPVEPDPGSNPADDAGIESLEDYADDPTAAELREMIADLNEDEVVDLIAIAWVGRGDFERADFPAARDLAMERHRANSAPYLMGMPRLGDYLEDGFAELGHSCEEAED</sequence>
<protein>
    <submittedName>
        <fullName evidence="2">DUF3775 domain-containing protein</fullName>
    </submittedName>
</protein>
<comment type="caution">
    <text evidence="2">The sequence shown here is derived from an EMBL/GenBank/DDBJ whole genome shotgun (WGS) entry which is preliminary data.</text>
</comment>
<dbReference type="InterPro" id="IPR022254">
    <property type="entry name" value="DUF3775"/>
</dbReference>